<dbReference type="InterPro" id="IPR003538">
    <property type="entry name" value="TonB"/>
</dbReference>
<dbReference type="GO" id="GO:0015031">
    <property type="term" value="P:protein transport"/>
    <property type="evidence" value="ECO:0007669"/>
    <property type="project" value="UniProtKB-UniRule"/>
</dbReference>
<name>A0A4P9VHY1_9GAMM</name>
<keyword evidence="7 13" id="KW-0812">Transmembrane</keyword>
<comment type="similarity">
    <text evidence="2 13">Belongs to the TonB family.</text>
</comment>
<dbReference type="InterPro" id="IPR037682">
    <property type="entry name" value="TonB_C"/>
</dbReference>
<dbReference type="InterPro" id="IPR006260">
    <property type="entry name" value="TonB/TolA_C"/>
</dbReference>
<dbReference type="Proteomes" id="UP000257039">
    <property type="component" value="Unassembled WGS sequence"/>
</dbReference>
<feature type="transmembrane region" description="Helical" evidence="13">
    <location>
        <begin position="44"/>
        <end position="65"/>
    </location>
</feature>
<evidence type="ECO:0000256" key="12">
    <source>
        <dbReference type="ARBA" id="ARBA00025849"/>
    </source>
</evidence>
<comment type="caution">
    <text evidence="16">The sequence shown here is derived from an EMBL/GenBank/DDBJ whole genome shotgun (WGS) entry which is preliminary data.</text>
</comment>
<sequence length="295" mass="31968">MIQSYTTSQARYQDNDSGDSLNSDGFNGESANQGVVLAMPATSWLRSGIAFSGAIGVSLALFLLMSHLTKAPEPKTMAVSSSVSFLRMMIDSPVAELSDPQPETSPPPAVEPPPELPKPIVEPTLEAITAISSPKVETPKLDLPDITPAVSGDVLAGIQARVAQLESKQQVESRQQAQPASSPTATNLTATNRIASPSVSVGDLSIGQEVMVLHKVPAQYPRRAMQRRQEGWVKIRFDVTAQGRTTNLQVVEAKPQGMFDRAALQALQHWRFKPKQENGKAAMRYNLIQVIEFKL</sequence>
<evidence type="ECO:0000256" key="10">
    <source>
        <dbReference type="ARBA" id="ARBA00022989"/>
    </source>
</evidence>
<keyword evidence="6 13" id="KW-0997">Cell inner membrane</keyword>
<keyword evidence="5 13" id="KW-1003">Cell membrane</keyword>
<dbReference type="PROSITE" id="PS52015">
    <property type="entry name" value="TONB_CTD"/>
    <property type="match status" value="1"/>
</dbReference>
<dbReference type="PRINTS" id="PR01374">
    <property type="entry name" value="TONBPROTEIN"/>
</dbReference>
<evidence type="ECO:0000256" key="6">
    <source>
        <dbReference type="ARBA" id="ARBA00022519"/>
    </source>
</evidence>
<evidence type="ECO:0000256" key="11">
    <source>
        <dbReference type="ARBA" id="ARBA00023136"/>
    </source>
</evidence>
<dbReference type="Pfam" id="PF03544">
    <property type="entry name" value="TonB_C"/>
    <property type="match status" value="1"/>
</dbReference>
<feature type="domain" description="TonB C-terminal" evidence="15">
    <location>
        <begin position="205"/>
        <end position="295"/>
    </location>
</feature>
<dbReference type="InterPro" id="IPR051045">
    <property type="entry name" value="TonB-dependent_transducer"/>
</dbReference>
<dbReference type="EMBL" id="NDXW01000001">
    <property type="protein sequence ID" value="RDH42733.1"/>
    <property type="molecule type" value="Genomic_DNA"/>
</dbReference>
<reference evidence="16 17" key="1">
    <citation type="submission" date="2017-04" db="EMBL/GenBank/DDBJ databases">
        <title>Draft genome sequence of Zooshikella ganghwensis VG4 isolated from Red Sea sediments.</title>
        <authorList>
            <person name="Rehman Z."/>
            <person name="Alam I."/>
            <person name="Kamau A."/>
            <person name="Bajic V."/>
            <person name="Leiknes T."/>
        </authorList>
    </citation>
    <scope>NUCLEOTIDE SEQUENCE [LARGE SCALE GENOMIC DNA]</scope>
    <source>
        <strain evidence="16 17">VG4</strain>
    </source>
</reference>
<evidence type="ECO:0000256" key="8">
    <source>
        <dbReference type="ARBA" id="ARBA00022737"/>
    </source>
</evidence>
<protein>
    <recommendedName>
        <fullName evidence="3 13">Protein TonB</fullName>
    </recommendedName>
</protein>
<keyword evidence="9 13" id="KW-0653">Protein transport</keyword>
<evidence type="ECO:0000256" key="14">
    <source>
        <dbReference type="SAM" id="MobiDB-lite"/>
    </source>
</evidence>
<feature type="region of interest" description="Disordered" evidence="14">
    <location>
        <begin position="167"/>
        <end position="191"/>
    </location>
</feature>
<evidence type="ECO:0000259" key="15">
    <source>
        <dbReference type="PROSITE" id="PS52015"/>
    </source>
</evidence>
<dbReference type="Gene3D" id="3.30.2420.10">
    <property type="entry name" value="TonB"/>
    <property type="match status" value="1"/>
</dbReference>
<proteinExistence type="inferred from homology"/>
<dbReference type="AlphaFoldDB" id="A0A4P9VHY1"/>
<dbReference type="GO" id="GO:0098797">
    <property type="term" value="C:plasma membrane protein complex"/>
    <property type="evidence" value="ECO:0007669"/>
    <property type="project" value="TreeGrafter"/>
</dbReference>
<keyword evidence="10 13" id="KW-1133">Transmembrane helix</keyword>
<evidence type="ECO:0000256" key="7">
    <source>
        <dbReference type="ARBA" id="ARBA00022692"/>
    </source>
</evidence>
<dbReference type="SUPFAM" id="SSF74653">
    <property type="entry name" value="TolA/TonB C-terminal domain"/>
    <property type="match status" value="1"/>
</dbReference>
<evidence type="ECO:0000256" key="5">
    <source>
        <dbReference type="ARBA" id="ARBA00022475"/>
    </source>
</evidence>
<feature type="compositionally biased region" description="Polar residues" evidence="14">
    <location>
        <begin position="1"/>
        <end position="12"/>
    </location>
</feature>
<keyword evidence="4 13" id="KW-0813">Transport</keyword>
<dbReference type="GO" id="GO:0055085">
    <property type="term" value="P:transmembrane transport"/>
    <property type="evidence" value="ECO:0007669"/>
    <property type="project" value="InterPro"/>
</dbReference>
<feature type="region of interest" description="Disordered" evidence="14">
    <location>
        <begin position="1"/>
        <end position="26"/>
    </location>
</feature>
<evidence type="ECO:0000313" key="17">
    <source>
        <dbReference type="Proteomes" id="UP000257039"/>
    </source>
</evidence>
<evidence type="ECO:0000256" key="2">
    <source>
        <dbReference type="ARBA" id="ARBA00006555"/>
    </source>
</evidence>
<dbReference type="GO" id="GO:0030288">
    <property type="term" value="C:outer membrane-bounded periplasmic space"/>
    <property type="evidence" value="ECO:0007669"/>
    <property type="project" value="InterPro"/>
</dbReference>
<dbReference type="PANTHER" id="PTHR33446">
    <property type="entry name" value="PROTEIN TONB-RELATED"/>
    <property type="match status" value="1"/>
</dbReference>
<evidence type="ECO:0000256" key="9">
    <source>
        <dbReference type="ARBA" id="ARBA00022927"/>
    </source>
</evidence>
<keyword evidence="13" id="KW-0735">Signal-anchor</keyword>
<organism evidence="16 17">
    <name type="scientific">Zooshikella ganghwensis</name>
    <dbReference type="NCBI Taxonomy" id="202772"/>
    <lineage>
        <taxon>Bacteria</taxon>
        <taxon>Pseudomonadati</taxon>
        <taxon>Pseudomonadota</taxon>
        <taxon>Gammaproteobacteria</taxon>
        <taxon>Oceanospirillales</taxon>
        <taxon>Zooshikellaceae</taxon>
        <taxon>Zooshikella</taxon>
    </lineage>
</organism>
<evidence type="ECO:0000256" key="1">
    <source>
        <dbReference type="ARBA" id="ARBA00004383"/>
    </source>
</evidence>
<gene>
    <name evidence="16" type="ORF">B9G39_04305</name>
</gene>
<comment type="subcellular location">
    <subcellularLocation>
        <location evidence="1 13">Cell inner membrane</location>
        <topology evidence="1 13">Single-pass membrane protein</topology>
        <orientation evidence="1 13">Periplasmic side</orientation>
    </subcellularLocation>
</comment>
<dbReference type="NCBIfam" id="TIGR01352">
    <property type="entry name" value="tonB_Cterm"/>
    <property type="match status" value="1"/>
</dbReference>
<evidence type="ECO:0000256" key="13">
    <source>
        <dbReference type="RuleBase" id="RU362123"/>
    </source>
</evidence>
<dbReference type="RefSeq" id="WP_094786191.1">
    <property type="nucleotide sequence ID" value="NZ_NDXW01000001.1"/>
</dbReference>
<keyword evidence="11 13" id="KW-0472">Membrane</keyword>
<dbReference type="GO" id="GO:0031992">
    <property type="term" value="F:energy transducer activity"/>
    <property type="evidence" value="ECO:0007669"/>
    <property type="project" value="InterPro"/>
</dbReference>
<comment type="subunit">
    <text evidence="12">Homodimer. Forms a complex with the accessory proteins ExbB and ExbD.</text>
</comment>
<dbReference type="GO" id="GO:0015891">
    <property type="term" value="P:siderophore transport"/>
    <property type="evidence" value="ECO:0007669"/>
    <property type="project" value="InterPro"/>
</dbReference>
<evidence type="ECO:0000256" key="3">
    <source>
        <dbReference type="ARBA" id="ARBA00022362"/>
    </source>
</evidence>
<dbReference type="PANTHER" id="PTHR33446:SF8">
    <property type="entry name" value="PROTEIN TONB"/>
    <property type="match status" value="1"/>
</dbReference>
<evidence type="ECO:0000256" key="4">
    <source>
        <dbReference type="ARBA" id="ARBA00022448"/>
    </source>
</evidence>
<keyword evidence="17" id="KW-1185">Reference proteome</keyword>
<accession>A0A4P9VHY1</accession>
<keyword evidence="8" id="KW-0677">Repeat</keyword>
<comment type="function">
    <text evidence="13">Interacts with outer membrane receptor proteins that carry out high-affinity binding and energy dependent uptake into the periplasmic space of specific substrates. It could act to transduce energy from the cytoplasmic membrane to specific energy-requiring processes in the outer membrane, resulting in the release into the periplasm of ligands bound by these outer membrane proteins.</text>
</comment>
<evidence type="ECO:0000313" key="16">
    <source>
        <dbReference type="EMBL" id="RDH42733.1"/>
    </source>
</evidence>